<proteinExistence type="predicted"/>
<evidence type="ECO:0000313" key="2">
    <source>
        <dbReference type="Proteomes" id="UP000765509"/>
    </source>
</evidence>
<dbReference type="AlphaFoldDB" id="A0A9Q3FKW0"/>
<dbReference type="EMBL" id="AVOT02046776">
    <property type="protein sequence ID" value="MBW0542071.1"/>
    <property type="molecule type" value="Genomic_DNA"/>
</dbReference>
<accession>A0A9Q3FKW0</accession>
<dbReference type="Proteomes" id="UP000765509">
    <property type="component" value="Unassembled WGS sequence"/>
</dbReference>
<comment type="caution">
    <text evidence="1">The sequence shown here is derived from an EMBL/GenBank/DDBJ whole genome shotgun (WGS) entry which is preliminary data.</text>
</comment>
<reference evidence="1" key="1">
    <citation type="submission" date="2021-03" db="EMBL/GenBank/DDBJ databases">
        <title>Draft genome sequence of rust myrtle Austropuccinia psidii MF-1, a brazilian biotype.</title>
        <authorList>
            <person name="Quecine M.C."/>
            <person name="Pachon D.M.R."/>
            <person name="Bonatelli M.L."/>
            <person name="Correr F.H."/>
            <person name="Franceschini L.M."/>
            <person name="Leite T.F."/>
            <person name="Margarido G.R.A."/>
            <person name="Almeida C.A."/>
            <person name="Ferrarezi J.A."/>
            <person name="Labate C.A."/>
        </authorList>
    </citation>
    <scope>NUCLEOTIDE SEQUENCE</scope>
    <source>
        <strain evidence="1">MF-1</strain>
    </source>
</reference>
<keyword evidence="2" id="KW-1185">Reference proteome</keyword>
<protein>
    <submittedName>
        <fullName evidence="1">Uncharacterized protein</fullName>
    </submittedName>
</protein>
<name>A0A9Q3FKW0_9BASI</name>
<gene>
    <name evidence="1" type="ORF">O181_081786</name>
</gene>
<evidence type="ECO:0000313" key="1">
    <source>
        <dbReference type="EMBL" id="MBW0542071.1"/>
    </source>
</evidence>
<organism evidence="1 2">
    <name type="scientific">Austropuccinia psidii MF-1</name>
    <dbReference type="NCBI Taxonomy" id="1389203"/>
    <lineage>
        <taxon>Eukaryota</taxon>
        <taxon>Fungi</taxon>
        <taxon>Dikarya</taxon>
        <taxon>Basidiomycota</taxon>
        <taxon>Pucciniomycotina</taxon>
        <taxon>Pucciniomycetes</taxon>
        <taxon>Pucciniales</taxon>
        <taxon>Sphaerophragmiaceae</taxon>
        <taxon>Austropuccinia</taxon>
    </lineage>
</organism>
<sequence>MSLYVFWRDETIIEIWIHIDNGMIASNSPTEIEQFRKALYENFEIKWSDNMKRIVGLECTFGEGELTILQTRITNNILDAYPRRILQHDSPLPPIPTTML</sequence>